<evidence type="ECO:0000313" key="9">
    <source>
        <dbReference type="EMBL" id="CAH0564662.1"/>
    </source>
</evidence>
<comment type="subcellular location">
    <subcellularLocation>
        <location evidence="1">Endosome membrane</location>
    </subcellularLocation>
</comment>
<evidence type="ECO:0000256" key="8">
    <source>
        <dbReference type="SAM" id="MobiDB-lite"/>
    </source>
</evidence>
<keyword evidence="6" id="KW-0472">Membrane</keyword>
<keyword evidence="3" id="KW-0813">Transport</keyword>
<keyword evidence="10" id="KW-1185">Reference proteome</keyword>
<sequence>MGIIFGKKKPPSRITQQDKAILQLKQQRDKMKQYQKRIEQTLEKDKQLAKDLLGKGQRERAKLLLRKKRFQEQLLKKTDGQLENLERMTHDIEFAQVELQVIEGLKQGNEALKKVNDALNVEDIERIMEETREGVEKQEEINAILSGNLTQEDEDAVEDELAEILKQEMPEIPTEKPDVIEEGEDVEMVEEESPKKGKTKEKKKEAVPLEA</sequence>
<dbReference type="GO" id="GO:0015031">
    <property type="term" value="P:protein transport"/>
    <property type="evidence" value="ECO:0007669"/>
    <property type="project" value="UniProtKB-KW"/>
</dbReference>
<evidence type="ECO:0000256" key="5">
    <source>
        <dbReference type="ARBA" id="ARBA00022927"/>
    </source>
</evidence>
<dbReference type="GO" id="GO:0000815">
    <property type="term" value="C:ESCRT III complex"/>
    <property type="evidence" value="ECO:0007669"/>
    <property type="project" value="TreeGrafter"/>
</dbReference>
<comment type="similarity">
    <text evidence="2">Belongs to the SNF7 family.</text>
</comment>
<accession>A0A9P0FRV1</accession>
<dbReference type="Pfam" id="PF03357">
    <property type="entry name" value="Snf7"/>
    <property type="match status" value="1"/>
</dbReference>
<evidence type="ECO:0000256" key="1">
    <source>
        <dbReference type="ARBA" id="ARBA00004608"/>
    </source>
</evidence>
<name>A0A9P0FRV1_BRAAE</name>
<feature type="compositionally biased region" description="Basic and acidic residues" evidence="8">
    <location>
        <begin position="167"/>
        <end position="179"/>
    </location>
</feature>
<protein>
    <recommendedName>
        <fullName evidence="11">Charged multivesicular body protein 6</fullName>
    </recommendedName>
</protein>
<evidence type="ECO:0000256" key="7">
    <source>
        <dbReference type="SAM" id="Coils"/>
    </source>
</evidence>
<feature type="region of interest" description="Disordered" evidence="8">
    <location>
        <begin position="167"/>
        <end position="211"/>
    </location>
</feature>
<feature type="compositionally biased region" description="Basic and acidic residues" evidence="8">
    <location>
        <begin position="202"/>
        <end position="211"/>
    </location>
</feature>
<dbReference type="Proteomes" id="UP001154078">
    <property type="component" value="Chromosome 9"/>
</dbReference>
<reference evidence="9" key="1">
    <citation type="submission" date="2021-12" db="EMBL/GenBank/DDBJ databases">
        <authorList>
            <person name="King R."/>
        </authorList>
    </citation>
    <scope>NUCLEOTIDE SEQUENCE</scope>
</reference>
<dbReference type="OrthoDB" id="441172at2759"/>
<feature type="compositionally biased region" description="Acidic residues" evidence="8">
    <location>
        <begin position="180"/>
        <end position="191"/>
    </location>
</feature>
<evidence type="ECO:0000256" key="2">
    <source>
        <dbReference type="ARBA" id="ARBA00006190"/>
    </source>
</evidence>
<evidence type="ECO:0000256" key="6">
    <source>
        <dbReference type="ARBA" id="ARBA00023136"/>
    </source>
</evidence>
<feature type="coiled-coil region" evidence="7">
    <location>
        <begin position="17"/>
        <end position="141"/>
    </location>
</feature>
<dbReference type="AlphaFoldDB" id="A0A9P0FRV1"/>
<gene>
    <name evidence="9" type="ORF">MELIAE_LOCUS13152</name>
</gene>
<keyword evidence="4" id="KW-0967">Endosome</keyword>
<evidence type="ECO:0000256" key="3">
    <source>
        <dbReference type="ARBA" id="ARBA00022448"/>
    </source>
</evidence>
<proteinExistence type="inferred from homology"/>
<dbReference type="PANTHER" id="PTHR22761:SF5">
    <property type="entry name" value="CHARGED MULTIVESICULAR BODY PROTEIN 6"/>
    <property type="match status" value="1"/>
</dbReference>
<dbReference type="InterPro" id="IPR005024">
    <property type="entry name" value="Snf7_fam"/>
</dbReference>
<dbReference type="Gene3D" id="6.10.140.1230">
    <property type="match status" value="1"/>
</dbReference>
<evidence type="ECO:0008006" key="11">
    <source>
        <dbReference type="Google" id="ProtNLM"/>
    </source>
</evidence>
<dbReference type="GO" id="GO:0006900">
    <property type="term" value="P:vesicle budding from membrane"/>
    <property type="evidence" value="ECO:0007669"/>
    <property type="project" value="TreeGrafter"/>
</dbReference>
<evidence type="ECO:0000256" key="4">
    <source>
        <dbReference type="ARBA" id="ARBA00022753"/>
    </source>
</evidence>
<dbReference type="EMBL" id="OV121140">
    <property type="protein sequence ID" value="CAH0564662.1"/>
    <property type="molecule type" value="Genomic_DNA"/>
</dbReference>
<evidence type="ECO:0000313" key="10">
    <source>
        <dbReference type="Proteomes" id="UP001154078"/>
    </source>
</evidence>
<dbReference type="GO" id="GO:0032511">
    <property type="term" value="P:late endosome to vacuole transport via multivesicular body sorting pathway"/>
    <property type="evidence" value="ECO:0007669"/>
    <property type="project" value="TreeGrafter"/>
</dbReference>
<dbReference type="PANTHER" id="PTHR22761">
    <property type="entry name" value="CHARGED MULTIVESICULAR BODY PROTEIN"/>
    <property type="match status" value="1"/>
</dbReference>
<keyword evidence="7" id="KW-0175">Coiled coil</keyword>
<organism evidence="9 10">
    <name type="scientific">Brassicogethes aeneus</name>
    <name type="common">Rape pollen beetle</name>
    <name type="synonym">Meligethes aeneus</name>
    <dbReference type="NCBI Taxonomy" id="1431903"/>
    <lineage>
        <taxon>Eukaryota</taxon>
        <taxon>Metazoa</taxon>
        <taxon>Ecdysozoa</taxon>
        <taxon>Arthropoda</taxon>
        <taxon>Hexapoda</taxon>
        <taxon>Insecta</taxon>
        <taxon>Pterygota</taxon>
        <taxon>Neoptera</taxon>
        <taxon>Endopterygota</taxon>
        <taxon>Coleoptera</taxon>
        <taxon>Polyphaga</taxon>
        <taxon>Cucujiformia</taxon>
        <taxon>Nitidulidae</taxon>
        <taxon>Meligethinae</taxon>
        <taxon>Brassicogethes</taxon>
    </lineage>
</organism>
<keyword evidence="5" id="KW-0653">Protein transport</keyword>
<dbReference type="GO" id="GO:0005771">
    <property type="term" value="C:multivesicular body"/>
    <property type="evidence" value="ECO:0007669"/>
    <property type="project" value="TreeGrafter"/>
</dbReference>